<sequence>MSVLSEAQAKEITTHGKFERQANAFSTPFGDHPGELPVEANRYRLIWSAACPWATRSVIAINLLGLNQVISIGKASPLRPKIDHADWAFTLDDGDVDPVLKIHYLSEAYLKADPNYTGRPTVPAVVDLKSGKVVNNDYFKLTNYFEVEWQKFQKPDAPDLYPQDLREDIDALNDIIFHDVNNGVYKAGFATSQAAYEDAYDHLFYRLDWLEERLSHHRFLFGNQLTDSDIRLYTTLARFDTAYYDKFKCNKQRLRDYDNLWNYARDLYRIPAFKNATEFDAIKLHYHVSGHLAGTADQFQVLPKGPDQSVWLAPNNRNRFED</sequence>
<evidence type="ECO:0000259" key="1">
    <source>
        <dbReference type="PROSITE" id="PS50405"/>
    </source>
</evidence>
<feature type="domain" description="GST C-terminal" evidence="1">
    <location>
        <begin position="162"/>
        <end position="286"/>
    </location>
</feature>
<dbReference type="Pfam" id="PF13410">
    <property type="entry name" value="GST_C_2"/>
    <property type="match status" value="1"/>
</dbReference>
<dbReference type="Gene3D" id="3.40.30.10">
    <property type="entry name" value="Glutaredoxin"/>
    <property type="match status" value="1"/>
</dbReference>
<dbReference type="InterPro" id="IPR010987">
    <property type="entry name" value="Glutathione-S-Trfase_C-like"/>
</dbReference>
<proteinExistence type="predicted"/>
<dbReference type="InterPro" id="IPR016639">
    <property type="entry name" value="GST_Omega/GSH"/>
</dbReference>
<dbReference type="CDD" id="cd03190">
    <property type="entry name" value="GST_C_Omega_like"/>
    <property type="match status" value="1"/>
</dbReference>
<name>A0ABQ3W0Q0_9LACO</name>
<accession>A0ABQ3W0Q0</accession>
<dbReference type="SFLD" id="SFLDS00019">
    <property type="entry name" value="Glutathione_Transferase_(cytos"/>
    <property type="match status" value="1"/>
</dbReference>
<keyword evidence="3" id="KW-1185">Reference proteome</keyword>
<dbReference type="PANTHER" id="PTHR32419">
    <property type="entry name" value="GLUTATHIONYL-HYDROQUINONE REDUCTASE"/>
    <property type="match status" value="1"/>
</dbReference>
<dbReference type="InterPro" id="IPR047047">
    <property type="entry name" value="GST_Omega-like_C"/>
</dbReference>
<protein>
    <recommendedName>
        <fullName evidence="1">GST C-terminal domain-containing protein</fullName>
    </recommendedName>
</protein>
<dbReference type="Gene3D" id="1.20.1050.10">
    <property type="match status" value="1"/>
</dbReference>
<evidence type="ECO:0000313" key="2">
    <source>
        <dbReference type="EMBL" id="GHP14752.1"/>
    </source>
</evidence>
<dbReference type="InterPro" id="IPR036249">
    <property type="entry name" value="Thioredoxin-like_sf"/>
</dbReference>
<dbReference type="EMBL" id="BNJR01000017">
    <property type="protein sequence ID" value="GHP14752.1"/>
    <property type="molecule type" value="Genomic_DNA"/>
</dbReference>
<reference evidence="2 3" key="1">
    <citation type="journal article" date="2021" name="Int. J. Syst. Evol. Microbiol.">
        <title>Lentilactobacillus fungorum sp. nov., isolated from spent mushroom substrates.</title>
        <authorList>
            <person name="Tohno M."/>
            <person name="Tanizawa Y."/>
            <person name="Kojima Y."/>
            <person name="Sakamoto M."/>
            <person name="Ohkuma M."/>
            <person name="Kobayashi H."/>
        </authorList>
    </citation>
    <scope>NUCLEOTIDE SEQUENCE [LARGE SCALE GENOMIC DNA]</scope>
    <source>
        <strain evidence="2 3">YK48G</strain>
    </source>
</reference>
<gene>
    <name evidence="2" type="ORF">YK48G_21770</name>
</gene>
<dbReference type="SUPFAM" id="SSF47616">
    <property type="entry name" value="GST C-terminal domain-like"/>
    <property type="match status" value="1"/>
</dbReference>
<dbReference type="SFLD" id="SFLDG01148">
    <property type="entry name" value="Xi_(cytGST)"/>
    <property type="match status" value="1"/>
</dbReference>
<dbReference type="Proteomes" id="UP000604765">
    <property type="component" value="Unassembled WGS sequence"/>
</dbReference>
<dbReference type="PIRSF" id="PIRSF015753">
    <property type="entry name" value="GST"/>
    <property type="match status" value="1"/>
</dbReference>
<dbReference type="InterPro" id="IPR040079">
    <property type="entry name" value="Glutathione_S-Trfase"/>
</dbReference>
<evidence type="ECO:0000313" key="3">
    <source>
        <dbReference type="Proteomes" id="UP000604765"/>
    </source>
</evidence>
<dbReference type="SFLD" id="SFLDG01206">
    <property type="entry name" value="Xi.1"/>
    <property type="match status" value="1"/>
</dbReference>
<comment type="caution">
    <text evidence="2">The sequence shown here is derived from an EMBL/GenBank/DDBJ whole genome shotgun (WGS) entry which is preliminary data.</text>
</comment>
<dbReference type="PANTHER" id="PTHR32419:SF6">
    <property type="entry name" value="GLUTATHIONE S-TRANSFERASE OMEGA-LIKE 1-RELATED"/>
    <property type="match status" value="1"/>
</dbReference>
<organism evidence="2 3">
    <name type="scientific">Lentilactobacillus fungorum</name>
    <dbReference type="NCBI Taxonomy" id="2201250"/>
    <lineage>
        <taxon>Bacteria</taxon>
        <taxon>Bacillati</taxon>
        <taxon>Bacillota</taxon>
        <taxon>Bacilli</taxon>
        <taxon>Lactobacillales</taxon>
        <taxon>Lactobacillaceae</taxon>
        <taxon>Lentilactobacillus</taxon>
    </lineage>
</organism>
<dbReference type="PROSITE" id="PS50405">
    <property type="entry name" value="GST_CTER"/>
    <property type="match status" value="1"/>
</dbReference>
<dbReference type="SUPFAM" id="SSF52833">
    <property type="entry name" value="Thioredoxin-like"/>
    <property type="match status" value="1"/>
</dbReference>
<dbReference type="InterPro" id="IPR036282">
    <property type="entry name" value="Glutathione-S-Trfase_C_sf"/>
</dbReference>
<dbReference type="RefSeq" id="WP_203630738.1">
    <property type="nucleotide sequence ID" value="NZ_BNJR01000017.1"/>
</dbReference>